<feature type="signal peptide" evidence="2">
    <location>
        <begin position="1"/>
        <end position="20"/>
    </location>
</feature>
<keyword evidence="4" id="KW-1185">Reference proteome</keyword>
<name>A0A915XL11_9BACT</name>
<evidence type="ECO:0000313" key="4">
    <source>
        <dbReference type="Proteomes" id="UP001063350"/>
    </source>
</evidence>
<reference evidence="3" key="1">
    <citation type="submission" date="2020-12" db="EMBL/GenBank/DDBJ databases">
        <title>Desulfobium dissulfuricans gen. nov., sp. nov., a novel mesophilic, sulfate-reducing bacterium isolated from a deep-sea hydrothermal vent.</title>
        <authorList>
            <person name="Hashimoto Y."/>
            <person name="Tame A."/>
            <person name="Sawayama S."/>
            <person name="Miyazaki J."/>
            <person name="Takai K."/>
            <person name="Nakagawa S."/>
        </authorList>
    </citation>
    <scope>NUCLEOTIDE SEQUENCE</scope>
    <source>
        <strain evidence="3">GF1</strain>
    </source>
</reference>
<sequence length="51" mass="5451">MFLIKICLLLFLFVPVILQAQDGETLEEPGDPGRGQTITSPSGHLAGEAAR</sequence>
<gene>
    <name evidence="3" type="ORF">GF1_31280</name>
</gene>
<feature type="region of interest" description="Disordered" evidence="1">
    <location>
        <begin position="24"/>
        <end position="51"/>
    </location>
</feature>
<evidence type="ECO:0000256" key="2">
    <source>
        <dbReference type="SAM" id="SignalP"/>
    </source>
</evidence>
<organism evidence="3 4">
    <name type="scientific">Desulfolithobacter dissulfuricans</name>
    <dbReference type="NCBI Taxonomy" id="2795293"/>
    <lineage>
        <taxon>Bacteria</taxon>
        <taxon>Pseudomonadati</taxon>
        <taxon>Thermodesulfobacteriota</taxon>
        <taxon>Desulfobulbia</taxon>
        <taxon>Desulfobulbales</taxon>
        <taxon>Desulfobulbaceae</taxon>
        <taxon>Desulfolithobacter</taxon>
    </lineage>
</organism>
<dbReference type="Proteomes" id="UP001063350">
    <property type="component" value="Chromosome"/>
</dbReference>
<dbReference type="EMBL" id="AP024233">
    <property type="protein sequence ID" value="BCO10752.1"/>
    <property type="molecule type" value="Genomic_DNA"/>
</dbReference>
<dbReference type="KEGG" id="ddu:GF1_31280"/>
<evidence type="ECO:0000256" key="1">
    <source>
        <dbReference type="SAM" id="MobiDB-lite"/>
    </source>
</evidence>
<proteinExistence type="predicted"/>
<dbReference type="AlphaFoldDB" id="A0A915XL11"/>
<evidence type="ECO:0000313" key="3">
    <source>
        <dbReference type="EMBL" id="BCO10752.1"/>
    </source>
</evidence>
<accession>A0A915XL11</accession>
<protein>
    <submittedName>
        <fullName evidence="3">Uncharacterized protein</fullName>
    </submittedName>
</protein>
<feature type="chain" id="PRO_5037410110" evidence="2">
    <location>
        <begin position="21"/>
        <end position="51"/>
    </location>
</feature>
<keyword evidence="2" id="KW-0732">Signal</keyword>